<keyword evidence="3" id="KW-1185">Reference proteome</keyword>
<feature type="region of interest" description="Disordered" evidence="1">
    <location>
        <begin position="94"/>
        <end position="113"/>
    </location>
</feature>
<comment type="caution">
    <text evidence="2">The sequence shown here is derived from an EMBL/GenBank/DDBJ whole genome shotgun (WGS) entry which is preliminary data.</text>
</comment>
<dbReference type="EMBL" id="JANFNG010000034">
    <property type="protein sequence ID" value="MCQ4084370.1"/>
    <property type="molecule type" value="Genomic_DNA"/>
</dbReference>
<proteinExistence type="predicted"/>
<evidence type="ECO:0000313" key="3">
    <source>
        <dbReference type="Proteomes" id="UP001057702"/>
    </source>
</evidence>
<evidence type="ECO:0000256" key="1">
    <source>
        <dbReference type="SAM" id="MobiDB-lite"/>
    </source>
</evidence>
<sequence length="113" mass="12563">MDHTAPDAKEATYAGDVGPGPRWFSCWTHGEWFNAFGRASDIWVATTNDQGRRNVYISLDYIYQNNQQDLPPCTWPPGRRRSCRLPRHRAGAVGEAAAGIDEAGAGMPSRTRQ</sequence>
<gene>
    <name evidence="2" type="ORF">NGB36_28260</name>
</gene>
<dbReference type="RefSeq" id="WP_255923436.1">
    <property type="nucleotide sequence ID" value="NZ_JANFNG010000034.1"/>
</dbReference>
<dbReference type="Proteomes" id="UP001057702">
    <property type="component" value="Unassembled WGS sequence"/>
</dbReference>
<evidence type="ECO:0000313" key="2">
    <source>
        <dbReference type="EMBL" id="MCQ4084370.1"/>
    </source>
</evidence>
<organism evidence="2 3">
    <name type="scientific">Streptomyces humicola</name>
    <dbReference type="NCBI Taxonomy" id="2953240"/>
    <lineage>
        <taxon>Bacteria</taxon>
        <taxon>Bacillati</taxon>
        <taxon>Actinomycetota</taxon>
        <taxon>Actinomycetes</taxon>
        <taxon>Kitasatosporales</taxon>
        <taxon>Streptomycetaceae</taxon>
        <taxon>Streptomyces</taxon>
    </lineage>
</organism>
<accession>A0ABT1Q4W1</accession>
<reference evidence="2" key="1">
    <citation type="submission" date="2022-06" db="EMBL/GenBank/DDBJ databases">
        <title>Draft genome sequence of Streptomyces sp. RB6PN25 isolated from peat swamp forest in Thailand.</title>
        <authorList>
            <person name="Duangmal K."/>
            <person name="Klaysubun C."/>
        </authorList>
    </citation>
    <scope>NUCLEOTIDE SEQUENCE</scope>
    <source>
        <strain evidence="2">RB6PN25</strain>
    </source>
</reference>
<name>A0ABT1Q4W1_9ACTN</name>
<feature type="compositionally biased region" description="Low complexity" evidence="1">
    <location>
        <begin position="94"/>
        <end position="106"/>
    </location>
</feature>
<protein>
    <submittedName>
        <fullName evidence="2">Uncharacterized protein</fullName>
    </submittedName>
</protein>